<dbReference type="HOGENOM" id="CLU_090266_2_0_4"/>
<dbReference type="EMBL" id="AP012547">
    <property type="protein sequence ID" value="BAO30452.1"/>
    <property type="molecule type" value="Genomic_DNA"/>
</dbReference>
<keyword evidence="3" id="KW-1185">Reference proteome</keyword>
<feature type="signal peptide" evidence="1">
    <location>
        <begin position="1"/>
        <end position="18"/>
    </location>
</feature>
<dbReference type="KEGG" id="shd:SUTH_02673"/>
<reference evidence="2 3" key="1">
    <citation type="journal article" date="2014" name="Syst. Appl. Microbiol.">
        <title>Complete genomes of freshwater sulfur oxidizers Sulfuricella denitrificans skB26 and Sulfuritalea hydrogenivorans sk43H: genetic insights into the sulfur oxidation pathway of betaproteobacteria.</title>
        <authorList>
            <person name="Watanabe T."/>
            <person name="Kojima H."/>
            <person name="Fukui M."/>
        </authorList>
    </citation>
    <scope>NUCLEOTIDE SEQUENCE [LARGE SCALE GENOMIC DNA]</scope>
    <source>
        <strain evidence="2">DSM22779</strain>
    </source>
</reference>
<evidence type="ECO:0000313" key="2">
    <source>
        <dbReference type="EMBL" id="BAO30452.1"/>
    </source>
</evidence>
<dbReference type="PROSITE" id="PS51257">
    <property type="entry name" value="PROKAR_LIPOPROTEIN"/>
    <property type="match status" value="1"/>
</dbReference>
<dbReference type="OrthoDB" id="5297256at2"/>
<dbReference type="STRING" id="1223802.SUTH_02673"/>
<protein>
    <submittedName>
        <fullName evidence="2">Uncharacterized protein</fullName>
    </submittedName>
</protein>
<name>W0SI24_9PROT</name>
<dbReference type="RefSeq" id="WP_052473636.1">
    <property type="nucleotide sequence ID" value="NZ_AP012547.1"/>
</dbReference>
<keyword evidence="1" id="KW-0732">Signal</keyword>
<dbReference type="Proteomes" id="UP000031637">
    <property type="component" value="Chromosome"/>
</dbReference>
<feature type="chain" id="PRO_5004796336" evidence="1">
    <location>
        <begin position="19"/>
        <end position="166"/>
    </location>
</feature>
<gene>
    <name evidence="2" type="ORF">SUTH_02673</name>
</gene>
<accession>W0SI24</accession>
<dbReference type="AlphaFoldDB" id="W0SI24"/>
<proteinExistence type="predicted"/>
<evidence type="ECO:0000313" key="3">
    <source>
        <dbReference type="Proteomes" id="UP000031637"/>
    </source>
</evidence>
<evidence type="ECO:0000256" key="1">
    <source>
        <dbReference type="SAM" id="SignalP"/>
    </source>
</evidence>
<organism evidence="2 3">
    <name type="scientific">Sulfuritalea hydrogenivorans sk43H</name>
    <dbReference type="NCBI Taxonomy" id="1223802"/>
    <lineage>
        <taxon>Bacteria</taxon>
        <taxon>Pseudomonadati</taxon>
        <taxon>Pseudomonadota</taxon>
        <taxon>Betaproteobacteria</taxon>
        <taxon>Nitrosomonadales</taxon>
        <taxon>Sterolibacteriaceae</taxon>
        <taxon>Sulfuritalea</taxon>
    </lineage>
</organism>
<sequence>MWQRLLLLWSSLIVAACASYSGSSLKPGEARLEDVQATMGPPAMQWQNPDGSRQLAYPRGPAGFDTFMVRLDSNGKLHTIENVLDEAHLATVRPGMSKEEVLRILGPSDANATAYFKARDELAWDWRYRGISSEPWRMIVLFDATTGKVRSTMVRPEQYLGADPNP</sequence>